<organism evidence="3 4">
    <name type="scientific">Sparassis crispa</name>
    <dbReference type="NCBI Taxonomy" id="139825"/>
    <lineage>
        <taxon>Eukaryota</taxon>
        <taxon>Fungi</taxon>
        <taxon>Dikarya</taxon>
        <taxon>Basidiomycota</taxon>
        <taxon>Agaricomycotina</taxon>
        <taxon>Agaricomycetes</taxon>
        <taxon>Polyporales</taxon>
        <taxon>Sparassidaceae</taxon>
        <taxon>Sparassis</taxon>
    </lineage>
</organism>
<name>A0A401G729_9APHY</name>
<dbReference type="GeneID" id="38774898"/>
<dbReference type="OrthoDB" id="203796at2759"/>
<feature type="region of interest" description="Disordered" evidence="1">
    <location>
        <begin position="45"/>
        <end position="101"/>
    </location>
</feature>
<dbReference type="EMBL" id="BFAD01000001">
    <property type="protein sequence ID" value="GBE77981.1"/>
    <property type="molecule type" value="Genomic_DNA"/>
</dbReference>
<keyword evidence="2" id="KW-0472">Membrane</keyword>
<evidence type="ECO:0000256" key="2">
    <source>
        <dbReference type="SAM" id="Phobius"/>
    </source>
</evidence>
<gene>
    <name evidence="3" type="ORF">SCP_0108630</name>
</gene>
<dbReference type="Proteomes" id="UP000287166">
    <property type="component" value="Unassembled WGS sequence"/>
</dbReference>
<dbReference type="AlphaFoldDB" id="A0A401G729"/>
<reference evidence="3 4" key="1">
    <citation type="journal article" date="2018" name="Sci. Rep.">
        <title>Genome sequence of the cauliflower mushroom Sparassis crispa (Hanabiratake) and its association with beneficial usage.</title>
        <authorList>
            <person name="Kiyama R."/>
            <person name="Furutani Y."/>
            <person name="Kawaguchi K."/>
            <person name="Nakanishi T."/>
        </authorList>
    </citation>
    <scope>NUCLEOTIDE SEQUENCE [LARGE SCALE GENOMIC DNA]</scope>
</reference>
<evidence type="ECO:0000256" key="1">
    <source>
        <dbReference type="SAM" id="MobiDB-lite"/>
    </source>
</evidence>
<protein>
    <recommendedName>
        <fullName evidence="5">Transmembrane protein</fullName>
    </recommendedName>
</protein>
<feature type="region of interest" description="Disordered" evidence="1">
    <location>
        <begin position="245"/>
        <end position="277"/>
    </location>
</feature>
<dbReference type="PANTHER" id="PTHR37848">
    <property type="entry name" value="EXPRESSED PROTEIN"/>
    <property type="match status" value="1"/>
</dbReference>
<keyword evidence="4" id="KW-1185">Reference proteome</keyword>
<evidence type="ECO:0000313" key="4">
    <source>
        <dbReference type="Proteomes" id="UP000287166"/>
    </source>
</evidence>
<dbReference type="PANTHER" id="PTHR37848:SF1">
    <property type="entry name" value="SUN DOMAIN-CONTAINING PROTEIN"/>
    <property type="match status" value="1"/>
</dbReference>
<comment type="caution">
    <text evidence="3">The sequence shown here is derived from an EMBL/GenBank/DDBJ whole genome shotgun (WGS) entry which is preliminary data.</text>
</comment>
<dbReference type="InParanoid" id="A0A401G729"/>
<proteinExistence type="predicted"/>
<dbReference type="RefSeq" id="XP_027608894.1">
    <property type="nucleotide sequence ID" value="XM_027753093.1"/>
</dbReference>
<accession>A0A401G729</accession>
<sequence length="492" mass="55181">MRAHIRLWNQPMTHIIMSRSTLLSAIEHSTASALVLTTTMIVDKSSDGVDPQQPLAGPSRSAGLQPPSFEESMRDQALPSYSDQFPESSEVYVPQGGEAPPPEFTPYEAEYFVSGGAGDIVSHDRHLNEDGEALYRFLLSHSQTPPTLVLHVHGDHTESRTRWVSRRDNDGNHRTEPEYYTEEVVDFDFSIDVGQHIAAGPVHWSLPDNEPAYRGKMYKEVDDHLSLQLEGDMLLGLTRRHSTRRETKLAKASQAERASKGLPPWATLQLGSNRNDSSNLPIGAQQAQVLKSSRTLRQWADEYCASDKLLKEFTYEKTVCGWNFANLETAVNAAIKSTYFSGRVTVEFKLTNAQIHVRPDNGLSRTLSNKWLKVLLCVLLIFPFIWLYRRFGRRGGGRWEVCGGAYFLKSWQPVDPDAPPPPFPGDGRTVHTQAGNARLVGMREGVWFQRWEGTIRRAVTGRLISTTPLKEPDDGPLHAAFILDGYPAVMHH</sequence>
<feature type="transmembrane region" description="Helical" evidence="2">
    <location>
        <begin position="371"/>
        <end position="388"/>
    </location>
</feature>
<keyword evidence="2" id="KW-0812">Transmembrane</keyword>
<evidence type="ECO:0008006" key="5">
    <source>
        <dbReference type="Google" id="ProtNLM"/>
    </source>
</evidence>
<keyword evidence="2" id="KW-1133">Transmembrane helix</keyword>
<evidence type="ECO:0000313" key="3">
    <source>
        <dbReference type="EMBL" id="GBE77981.1"/>
    </source>
</evidence>